<proteinExistence type="predicted"/>
<sequence>MKQPNKNIKVSNSDVRFLTEIDELLKQIPAMKYKPMVGVYDLREILKVMKELPKLTFPIKSAGELIEKLGGSGKTFRIESIDVDPVRMIKYMPAYYFPIADMGNFLEKMAELIQQNRYKADLPKEMKNIQEQTSGALHFPIENRESLFAQLSTTGRSFTYQGRKVNLEQVIRHIPDNYFPIKTEKDFYARVTDLIVSRPLIVPHTS</sequence>
<reference evidence="1" key="1">
    <citation type="submission" date="2023-07" db="EMBL/GenBank/DDBJ databases">
        <title>The genome sequence of Rhodocytophaga aerolata KACC 12507.</title>
        <authorList>
            <person name="Zhang X."/>
        </authorList>
    </citation>
    <scope>NUCLEOTIDE SEQUENCE</scope>
    <source>
        <strain evidence="1">KACC 12507</strain>
    </source>
</reference>
<comment type="caution">
    <text evidence="1">The sequence shown here is derived from an EMBL/GenBank/DDBJ whole genome shotgun (WGS) entry which is preliminary data.</text>
</comment>
<protein>
    <submittedName>
        <fullName evidence="1">Uncharacterized protein</fullName>
    </submittedName>
</protein>
<dbReference type="RefSeq" id="WP_302035424.1">
    <property type="nucleotide sequence ID" value="NZ_JAUKPO010000001.1"/>
</dbReference>
<name>A0ABT8QXP4_9BACT</name>
<evidence type="ECO:0000313" key="1">
    <source>
        <dbReference type="EMBL" id="MDO1444618.1"/>
    </source>
</evidence>
<evidence type="ECO:0000313" key="2">
    <source>
        <dbReference type="Proteomes" id="UP001168528"/>
    </source>
</evidence>
<dbReference type="Proteomes" id="UP001168528">
    <property type="component" value="Unassembled WGS sequence"/>
</dbReference>
<accession>A0ABT8QXP4</accession>
<organism evidence="1 2">
    <name type="scientific">Rhodocytophaga aerolata</name>
    <dbReference type="NCBI Taxonomy" id="455078"/>
    <lineage>
        <taxon>Bacteria</taxon>
        <taxon>Pseudomonadati</taxon>
        <taxon>Bacteroidota</taxon>
        <taxon>Cytophagia</taxon>
        <taxon>Cytophagales</taxon>
        <taxon>Rhodocytophagaceae</taxon>
        <taxon>Rhodocytophaga</taxon>
    </lineage>
</organism>
<keyword evidence="2" id="KW-1185">Reference proteome</keyword>
<gene>
    <name evidence="1" type="ORF">Q0590_00065</name>
</gene>
<dbReference type="EMBL" id="JAUKPO010000001">
    <property type="protein sequence ID" value="MDO1444618.1"/>
    <property type="molecule type" value="Genomic_DNA"/>
</dbReference>